<dbReference type="PANTHER" id="PTHR37829">
    <property type="entry name" value="PHAGE-LIKE ELEMENT PBSX PROTEIN XKDT"/>
    <property type="match status" value="1"/>
</dbReference>
<dbReference type="EMBL" id="BK014786">
    <property type="protein sequence ID" value="DAD75580.1"/>
    <property type="molecule type" value="Genomic_DNA"/>
</dbReference>
<reference evidence="2" key="1">
    <citation type="journal article" date="2021" name="Proc. Natl. Acad. Sci. U.S.A.">
        <title>A Catalog of Tens of Thousands of Viruses from Human Metagenomes Reveals Hidden Associations with Chronic Diseases.</title>
        <authorList>
            <person name="Tisza M.J."/>
            <person name="Buck C.B."/>
        </authorList>
    </citation>
    <scope>NUCLEOTIDE SEQUENCE</scope>
    <source>
        <strain evidence="2">Ctr0N4</strain>
    </source>
</reference>
<evidence type="ECO:0000259" key="1">
    <source>
        <dbReference type="Pfam" id="PF04865"/>
    </source>
</evidence>
<dbReference type="Pfam" id="PF04865">
    <property type="entry name" value="Baseplate_J"/>
    <property type="match status" value="1"/>
</dbReference>
<proteinExistence type="predicted"/>
<accession>A0A8S5M026</accession>
<dbReference type="PANTHER" id="PTHR37829:SF3">
    <property type="entry name" value="PROTEIN JAYE-RELATED"/>
    <property type="match status" value="1"/>
</dbReference>
<organism evidence="2">
    <name type="scientific">Siphoviridae sp. ctr0N4</name>
    <dbReference type="NCBI Taxonomy" id="2826473"/>
    <lineage>
        <taxon>Viruses</taxon>
        <taxon>Duplodnaviria</taxon>
        <taxon>Heunggongvirae</taxon>
        <taxon>Uroviricota</taxon>
        <taxon>Caudoviricetes</taxon>
    </lineage>
</organism>
<feature type="domain" description="Baseplate protein J-like barrel" evidence="1">
    <location>
        <begin position="96"/>
        <end position="159"/>
    </location>
</feature>
<sequence length="389" mass="41425">MPFTREGYHRLTYAEWLKRDIELARQLFGEDIDTSESAPLGKYIRLSCEDKRDIGEEMEDIYQSFCYLTASGAALRKLCANLGVTVSVGSPARHMVTLTGSPGVRVPAGTKVATADKTLVFHTINSVTLAGGSAEAEVECDTRGTVGNVADGAITTTYYSSAVLTGVSGSRLTVPGTDPESDASARRKYEAALSSTGSGTYSAVMAAVYQVQSVTQVQIESNDTMQEQKESGLPAKSFRVSVLADHARANDIAAAIFKSKPFGAKTYGDTREQVRDRWGGLHEIAFRWMEMVPIEVKLTIYTDGLWTEGSEVAAKDAVAAYINSLPAGRTIYGNGVYTSLKGVPGLVNVDAVEISKRGGRGGQTIALEAHQIAQTDAAHVTITTSASGG</sequence>
<protein>
    <submittedName>
        <fullName evidence="2">Baseplate J like protein</fullName>
    </submittedName>
</protein>
<evidence type="ECO:0000313" key="2">
    <source>
        <dbReference type="EMBL" id="DAD75580.1"/>
    </source>
</evidence>
<dbReference type="InterPro" id="IPR006949">
    <property type="entry name" value="Barrel_Baseplate_J-like"/>
</dbReference>
<dbReference type="InterPro" id="IPR052399">
    <property type="entry name" value="Phage_Baseplate_Assmbl_Protein"/>
</dbReference>
<name>A0A8S5M026_9CAUD</name>